<evidence type="ECO:0000256" key="3">
    <source>
        <dbReference type="ARBA" id="ARBA00005392"/>
    </source>
</evidence>
<dbReference type="InterPro" id="IPR007117">
    <property type="entry name" value="Expansin_CBD"/>
</dbReference>
<name>A0ABQ7KSS8_BRACM</name>
<feature type="signal peptide" evidence="7">
    <location>
        <begin position="1"/>
        <end position="21"/>
    </location>
</feature>
<comment type="similarity">
    <text evidence="3">Belongs to the expansin family. Expansin A subfamily.</text>
</comment>
<feature type="domain" description="Expansin-like CBD" evidence="9">
    <location>
        <begin position="113"/>
        <end position="192"/>
    </location>
</feature>
<dbReference type="SMART" id="SM00837">
    <property type="entry name" value="DPBB_1"/>
    <property type="match status" value="1"/>
</dbReference>
<evidence type="ECO:0000259" key="8">
    <source>
        <dbReference type="PROSITE" id="PS50842"/>
    </source>
</evidence>
<dbReference type="SUPFAM" id="SSF50685">
    <property type="entry name" value="Barwin-like endoglucanases"/>
    <property type="match status" value="1"/>
</dbReference>
<sequence>MAAKIMTLMVVAALVATTVNARIPGVYTGGPWVNAHATFYGEADASGTMGGACGYGNLYSQGYGVNTAALSTALFNNGLSCGACFELKCVNDPGWVPCRKKGGIRFTINGSKYFNLVLVTNVAGAGNVQMVSVKGSNTAWLGLSRNWGQNWQSNAILVGQSLSFRVKTSDGRSSTSNNIVPSNWQFVKAEAASKRKGWDKDKCSPQLSFML</sequence>
<keyword evidence="4" id="KW-0964">Secreted</keyword>
<dbReference type="EMBL" id="JADBGQ010000010">
    <property type="protein sequence ID" value="KAG5377514.1"/>
    <property type="molecule type" value="Genomic_DNA"/>
</dbReference>
<dbReference type="PROSITE" id="PS50843">
    <property type="entry name" value="EXPANSIN_CBD"/>
    <property type="match status" value="1"/>
</dbReference>
<dbReference type="Gene3D" id="2.40.40.10">
    <property type="entry name" value="RlpA-like domain"/>
    <property type="match status" value="1"/>
</dbReference>
<dbReference type="Pfam" id="PF01357">
    <property type="entry name" value="Expansin_C"/>
    <property type="match status" value="1"/>
</dbReference>
<keyword evidence="7" id="KW-0732">Signal</keyword>
<evidence type="ECO:0000256" key="1">
    <source>
        <dbReference type="ARBA" id="ARBA00004170"/>
    </source>
</evidence>
<evidence type="ECO:0000256" key="7">
    <source>
        <dbReference type="SAM" id="SignalP"/>
    </source>
</evidence>
<evidence type="ECO:0000256" key="2">
    <source>
        <dbReference type="ARBA" id="ARBA00004191"/>
    </source>
</evidence>
<comment type="subcellular location">
    <subcellularLocation>
        <location evidence="1">Membrane</location>
        <topology evidence="1">Peripheral membrane protein</topology>
    </subcellularLocation>
    <subcellularLocation>
        <location evidence="2">Secreted</location>
        <location evidence="2">Cell wall</location>
    </subcellularLocation>
</comment>
<dbReference type="InterPro" id="IPR036749">
    <property type="entry name" value="Expansin_CBD_sf"/>
</dbReference>
<dbReference type="InterPro" id="IPR007118">
    <property type="entry name" value="Expan_Lol_pI"/>
</dbReference>
<feature type="domain" description="Expansin-like EG45" evidence="8">
    <location>
        <begin position="50"/>
        <end position="116"/>
    </location>
</feature>
<keyword evidence="5" id="KW-0472">Membrane</keyword>
<organism evidence="10 11">
    <name type="scientific">Brassica rapa subsp. trilocularis</name>
    <dbReference type="NCBI Taxonomy" id="1813537"/>
    <lineage>
        <taxon>Eukaryota</taxon>
        <taxon>Viridiplantae</taxon>
        <taxon>Streptophyta</taxon>
        <taxon>Embryophyta</taxon>
        <taxon>Tracheophyta</taxon>
        <taxon>Spermatophyta</taxon>
        <taxon>Magnoliopsida</taxon>
        <taxon>eudicotyledons</taxon>
        <taxon>Gunneridae</taxon>
        <taxon>Pentapetalae</taxon>
        <taxon>rosids</taxon>
        <taxon>malvids</taxon>
        <taxon>Brassicales</taxon>
        <taxon>Brassicaceae</taxon>
        <taxon>Brassiceae</taxon>
        <taxon>Brassica</taxon>
    </lineage>
</organism>
<dbReference type="InterPro" id="IPR002963">
    <property type="entry name" value="Expansin"/>
</dbReference>
<evidence type="ECO:0000256" key="5">
    <source>
        <dbReference type="ARBA" id="ARBA00023136"/>
    </source>
</evidence>
<protein>
    <recommendedName>
        <fullName evidence="12">Expansin</fullName>
    </recommendedName>
</protein>
<evidence type="ECO:0000256" key="6">
    <source>
        <dbReference type="ARBA" id="ARBA00023316"/>
    </source>
</evidence>
<keyword evidence="4" id="KW-0134">Cell wall</keyword>
<dbReference type="InterPro" id="IPR007112">
    <property type="entry name" value="Expansin/allergen_DPBB_dom"/>
</dbReference>
<dbReference type="PANTHER" id="PTHR31867">
    <property type="entry name" value="EXPANSIN-A15"/>
    <property type="match status" value="1"/>
</dbReference>
<proteinExistence type="inferred from homology"/>
<evidence type="ECO:0000256" key="4">
    <source>
        <dbReference type="ARBA" id="ARBA00022512"/>
    </source>
</evidence>
<keyword evidence="6" id="KW-0961">Cell wall biogenesis/degradation</keyword>
<evidence type="ECO:0000313" key="10">
    <source>
        <dbReference type="EMBL" id="KAG5377514.1"/>
    </source>
</evidence>
<keyword evidence="11" id="KW-1185">Reference proteome</keyword>
<feature type="chain" id="PRO_5047051065" description="Expansin" evidence="7">
    <location>
        <begin position="22"/>
        <end position="211"/>
    </location>
</feature>
<evidence type="ECO:0000259" key="9">
    <source>
        <dbReference type="PROSITE" id="PS50843"/>
    </source>
</evidence>
<dbReference type="Proteomes" id="UP000823674">
    <property type="component" value="Chromosome A10"/>
</dbReference>
<evidence type="ECO:0008006" key="12">
    <source>
        <dbReference type="Google" id="ProtNLM"/>
    </source>
</evidence>
<dbReference type="InterPro" id="IPR036908">
    <property type="entry name" value="RlpA-like_sf"/>
</dbReference>
<dbReference type="PROSITE" id="PS50842">
    <property type="entry name" value="EXPANSIN_EG45"/>
    <property type="match status" value="1"/>
</dbReference>
<dbReference type="SUPFAM" id="SSF49590">
    <property type="entry name" value="PHL pollen allergen"/>
    <property type="match status" value="1"/>
</dbReference>
<evidence type="ECO:0000313" key="11">
    <source>
        <dbReference type="Proteomes" id="UP000823674"/>
    </source>
</evidence>
<accession>A0ABQ7KSS8</accession>
<dbReference type="PRINTS" id="PR01225">
    <property type="entry name" value="EXPANSNFAMLY"/>
</dbReference>
<comment type="caution">
    <text evidence="10">The sequence shown here is derived from an EMBL/GenBank/DDBJ whole genome shotgun (WGS) entry which is preliminary data.</text>
</comment>
<gene>
    <name evidence="10" type="primary">A10p040670.1_BraROA</name>
    <name evidence="10" type="ORF">IGI04_042110</name>
</gene>
<reference evidence="10 11" key="1">
    <citation type="submission" date="2021-03" db="EMBL/GenBank/DDBJ databases">
        <authorList>
            <person name="King G.J."/>
            <person name="Bancroft I."/>
            <person name="Baten A."/>
            <person name="Bloomfield J."/>
            <person name="Borpatragohain P."/>
            <person name="He Z."/>
            <person name="Irish N."/>
            <person name="Irwin J."/>
            <person name="Liu K."/>
            <person name="Mauleon R.P."/>
            <person name="Moore J."/>
            <person name="Morris R."/>
            <person name="Ostergaard L."/>
            <person name="Wang B."/>
            <person name="Wells R."/>
        </authorList>
    </citation>
    <scope>NUCLEOTIDE SEQUENCE [LARGE SCALE GENOMIC DNA]</scope>
    <source>
        <strain evidence="10">R-o-18</strain>
        <tissue evidence="10">Leaf</tissue>
    </source>
</reference>